<gene>
    <name evidence="1" type="ORF">HW452_15650</name>
</gene>
<sequence>MDQAFSSDDNMFGSVTTILEKAKKIYTEKLGARLEDAEKSSISDYENR</sequence>
<evidence type="ECO:0000313" key="2">
    <source>
        <dbReference type="Proteomes" id="UP001319846"/>
    </source>
</evidence>
<reference evidence="1" key="1">
    <citation type="submission" date="2020-06" db="EMBL/GenBank/DDBJ databases">
        <title>Whole Genome Sequence of Halomonas aquamarina MB598.</title>
        <authorList>
            <person name="Pervaiz M."/>
            <person name="Fariq A."/>
            <person name="Yasmin A."/>
            <person name="Welch M."/>
        </authorList>
    </citation>
    <scope>NUCLEOTIDE SEQUENCE</scope>
    <source>
        <strain evidence="1">MB598</strain>
    </source>
</reference>
<accession>A0ACC5VXG4</accession>
<comment type="caution">
    <text evidence="1">The sequence shown here is derived from an EMBL/GenBank/DDBJ whole genome shotgun (WGS) entry which is preliminary data.</text>
</comment>
<dbReference type="Proteomes" id="UP001319846">
    <property type="component" value="Unassembled WGS sequence"/>
</dbReference>
<evidence type="ECO:0000313" key="1">
    <source>
        <dbReference type="EMBL" id="MBZ5488958.1"/>
    </source>
</evidence>
<protein>
    <submittedName>
        <fullName evidence="1">Uncharacterized protein</fullName>
    </submittedName>
</protein>
<keyword evidence="2" id="KW-1185">Reference proteome</keyword>
<name>A0ACC5VXG4_9GAMM</name>
<organism evidence="1 2">
    <name type="scientific">Vreelandella aquamarina</name>
    <dbReference type="NCBI Taxonomy" id="77097"/>
    <lineage>
        <taxon>Bacteria</taxon>
        <taxon>Pseudomonadati</taxon>
        <taxon>Pseudomonadota</taxon>
        <taxon>Gammaproteobacteria</taxon>
        <taxon>Oceanospirillales</taxon>
        <taxon>Halomonadaceae</taxon>
        <taxon>Vreelandella</taxon>
    </lineage>
</organism>
<proteinExistence type="predicted"/>
<dbReference type="EMBL" id="JABYQT010000013">
    <property type="protein sequence ID" value="MBZ5488958.1"/>
    <property type="molecule type" value="Genomic_DNA"/>
</dbReference>